<evidence type="ECO:0000256" key="1">
    <source>
        <dbReference type="SAM" id="MobiDB-lite"/>
    </source>
</evidence>
<protein>
    <submittedName>
        <fullName evidence="2">Uncharacterized protein</fullName>
    </submittedName>
</protein>
<sequence length="53" mass="6014">MDSPLTWRRFVTLLETATVQKVDTLTSPNREASTSLTFPQRSSPKSCEDTVRQ</sequence>
<comment type="caution">
    <text evidence="2">The sequence shown here is derived from an EMBL/GenBank/DDBJ whole genome shotgun (WGS) entry which is preliminary data.</text>
</comment>
<dbReference type="EMBL" id="JMQA01000049">
    <property type="protein sequence ID" value="KFM94110.1"/>
    <property type="molecule type" value="Genomic_DNA"/>
</dbReference>
<feature type="compositionally biased region" description="Polar residues" evidence="1">
    <location>
        <begin position="25"/>
        <end position="45"/>
    </location>
</feature>
<dbReference type="Proteomes" id="UP000029278">
    <property type="component" value="Unassembled WGS sequence"/>
</dbReference>
<proteinExistence type="predicted"/>
<keyword evidence="3" id="KW-1185">Reference proteome</keyword>
<evidence type="ECO:0000313" key="2">
    <source>
        <dbReference type="EMBL" id="KFM94110.1"/>
    </source>
</evidence>
<dbReference type="HOGENOM" id="CLU_3064232_0_0_9"/>
<dbReference type="AlphaFoldDB" id="A0A090YPU0"/>
<reference evidence="2 3" key="1">
    <citation type="submission" date="2014-04" db="EMBL/GenBank/DDBJ databases">
        <authorList>
            <person name="Bishop-Lilly K.A."/>
            <person name="Broomall S.M."/>
            <person name="Chain P.S."/>
            <person name="Chertkov O."/>
            <person name="Coyne S.R."/>
            <person name="Daligault H.E."/>
            <person name="Davenport K.W."/>
            <person name="Erkkila T."/>
            <person name="Frey K.G."/>
            <person name="Gibbons H.S."/>
            <person name="Gu W."/>
            <person name="Jaissle J."/>
            <person name="Johnson S.L."/>
            <person name="Koroleva G.I."/>
            <person name="Ladner J.T."/>
            <person name="Lo C.-C."/>
            <person name="Minogue T.D."/>
            <person name="Munk C."/>
            <person name="Palacios G.F."/>
            <person name="Redden C.L."/>
            <person name="Rosenzweig C.N."/>
            <person name="Scholz M.B."/>
            <person name="Teshima H."/>
            <person name="Xu Y."/>
        </authorList>
    </citation>
    <scope>NUCLEOTIDE SEQUENCE [LARGE SCALE GENOMIC DNA]</scope>
    <source>
        <strain evidence="2 3">8244</strain>
    </source>
</reference>
<gene>
    <name evidence="2" type="ORF">DJ90_6485</name>
</gene>
<feature type="region of interest" description="Disordered" evidence="1">
    <location>
        <begin position="25"/>
        <end position="53"/>
    </location>
</feature>
<accession>A0A090YPU0</accession>
<organism evidence="2 3">
    <name type="scientific">Paenibacillus macerans</name>
    <name type="common">Bacillus macerans</name>
    <dbReference type="NCBI Taxonomy" id="44252"/>
    <lineage>
        <taxon>Bacteria</taxon>
        <taxon>Bacillati</taxon>
        <taxon>Bacillota</taxon>
        <taxon>Bacilli</taxon>
        <taxon>Bacillales</taxon>
        <taxon>Paenibacillaceae</taxon>
        <taxon>Paenibacillus</taxon>
    </lineage>
</organism>
<name>A0A090YPU0_PAEMA</name>
<evidence type="ECO:0000313" key="3">
    <source>
        <dbReference type="Proteomes" id="UP000029278"/>
    </source>
</evidence>